<dbReference type="EC" id="1.5.1.20" evidence="1"/>
<organism evidence="1 2">
    <name type="scientific">Mycobacteroides abscessus MAB_091912_2446</name>
    <dbReference type="NCBI Taxonomy" id="1335414"/>
    <lineage>
        <taxon>Bacteria</taxon>
        <taxon>Bacillati</taxon>
        <taxon>Actinomycetota</taxon>
        <taxon>Actinomycetes</taxon>
        <taxon>Mycobacteriales</taxon>
        <taxon>Mycobacteriaceae</taxon>
        <taxon>Mycobacteroides</taxon>
        <taxon>Mycobacteroides abscessus</taxon>
    </lineage>
</organism>
<protein>
    <submittedName>
        <fullName evidence="1">Methylenetetrahydrofolate reductase domain protein</fullName>
        <ecNumber evidence="1">1.5.1.20</ecNumber>
    </submittedName>
</protein>
<dbReference type="AlphaFoldDB" id="A0A829LYH4"/>
<reference evidence="1 2" key="1">
    <citation type="journal article" date="2014" name="Emerg. Infect. Dis.">
        <title>High-level Relatedness among Mycobacterium abscessus subsp. massiliense Strains from Widely Separated Outbreaks.</title>
        <authorList>
            <person name="Tettelin H."/>
            <person name="Davidson R.M."/>
            <person name="Agrawal S."/>
            <person name="Aitken M.L."/>
            <person name="Shallom S."/>
            <person name="Hasan N.A."/>
            <person name="Strong M."/>
            <person name="Nogueira de Moura V.C."/>
            <person name="De Groote M.A."/>
            <person name="Duarte R.S."/>
            <person name="Hine E."/>
            <person name="Parankush S."/>
            <person name="Su Q."/>
            <person name="Daugherty S.C."/>
            <person name="Fraser C.M."/>
            <person name="Brown-Elliott B.A."/>
            <person name="Wallace R.J.Jr."/>
            <person name="Holland S.M."/>
            <person name="Sampaio E.P."/>
            <person name="Olivier K.N."/>
            <person name="Jackson M."/>
            <person name="Zelazny A.M."/>
        </authorList>
    </citation>
    <scope>NUCLEOTIDE SEQUENCE [LARGE SCALE GENOMIC DNA]</scope>
    <source>
        <strain evidence="1 2">MAB_091912_2446</strain>
    </source>
</reference>
<gene>
    <name evidence="1" type="ORF">L833_5045</name>
</gene>
<keyword evidence="1" id="KW-0560">Oxidoreductase</keyword>
<sequence>MAGAARVFERLRPVFRFRSPTVAGGSTRDRTVRVTGELAENTTLLPVPRT</sequence>
<name>A0A829LYH4_9MYCO</name>
<accession>A0A829LYH4</accession>
<dbReference type="Proteomes" id="UP000018502">
    <property type="component" value="Unassembled WGS sequence"/>
</dbReference>
<dbReference type="EMBL" id="AYTF01000003">
    <property type="protein sequence ID" value="ESV60929.1"/>
    <property type="molecule type" value="Genomic_DNA"/>
</dbReference>
<evidence type="ECO:0000313" key="1">
    <source>
        <dbReference type="EMBL" id="ESV60929.1"/>
    </source>
</evidence>
<dbReference type="GO" id="GO:0004489">
    <property type="term" value="F:methylenetetrahydrofolate reductase [NAD(P)H] activity"/>
    <property type="evidence" value="ECO:0007669"/>
    <property type="project" value="UniProtKB-EC"/>
</dbReference>
<evidence type="ECO:0000313" key="2">
    <source>
        <dbReference type="Proteomes" id="UP000018502"/>
    </source>
</evidence>
<comment type="caution">
    <text evidence="1">The sequence shown here is derived from an EMBL/GenBank/DDBJ whole genome shotgun (WGS) entry which is preliminary data.</text>
</comment>
<proteinExistence type="predicted"/>